<evidence type="ECO:0000313" key="2">
    <source>
        <dbReference type="EMBL" id="MPC38960.1"/>
    </source>
</evidence>
<protein>
    <submittedName>
        <fullName evidence="2">Uncharacterized protein</fullName>
    </submittedName>
</protein>
<proteinExistence type="predicted"/>
<keyword evidence="3" id="KW-1185">Reference proteome</keyword>
<comment type="caution">
    <text evidence="2">The sequence shown here is derived from an EMBL/GenBank/DDBJ whole genome shotgun (WGS) entry which is preliminary data.</text>
</comment>
<gene>
    <name evidence="2" type="ORF">E2C01_032479</name>
</gene>
<accession>A0A5B7EVD4</accession>
<evidence type="ECO:0000313" key="3">
    <source>
        <dbReference type="Proteomes" id="UP000324222"/>
    </source>
</evidence>
<sequence>MKSTSGRTAPGVNGDLERVRDIRIRRVAALWQACLCVWTFASRVVAEGTEEDGNLGAMSDQKEHNYALEDVMADEENEILLEDLEGKNDEWGEEPPLLGPGCQQMWNGKGCSPDTLQQILNPENPNAARFLETEADNNPVTEGISPSSPNSRSSASLPPPSMNIVPTPTSPPQISRPLLVPVFPPIPSNVWQYSPSRQPAAPTPRSTVPKLQLPEPMPFSSQRFPPRRKTVTLPPRSLRKPRKFKKVRKVRNKRSKEICRPNCLSCERSKPTGPKKKLICKESKIEKRNPRELAKEKKYGYLKTFLFMKFSDRKLETQKQVGSSRVY</sequence>
<dbReference type="EMBL" id="VSRR010004222">
    <property type="protein sequence ID" value="MPC38960.1"/>
    <property type="molecule type" value="Genomic_DNA"/>
</dbReference>
<organism evidence="2 3">
    <name type="scientific">Portunus trituberculatus</name>
    <name type="common">Swimming crab</name>
    <name type="synonym">Neptunus trituberculatus</name>
    <dbReference type="NCBI Taxonomy" id="210409"/>
    <lineage>
        <taxon>Eukaryota</taxon>
        <taxon>Metazoa</taxon>
        <taxon>Ecdysozoa</taxon>
        <taxon>Arthropoda</taxon>
        <taxon>Crustacea</taxon>
        <taxon>Multicrustacea</taxon>
        <taxon>Malacostraca</taxon>
        <taxon>Eumalacostraca</taxon>
        <taxon>Eucarida</taxon>
        <taxon>Decapoda</taxon>
        <taxon>Pleocyemata</taxon>
        <taxon>Brachyura</taxon>
        <taxon>Eubrachyura</taxon>
        <taxon>Portunoidea</taxon>
        <taxon>Portunidae</taxon>
        <taxon>Portuninae</taxon>
        <taxon>Portunus</taxon>
    </lineage>
</organism>
<feature type="compositionally biased region" description="Low complexity" evidence="1">
    <location>
        <begin position="145"/>
        <end position="156"/>
    </location>
</feature>
<reference evidence="2 3" key="1">
    <citation type="submission" date="2019-05" db="EMBL/GenBank/DDBJ databases">
        <title>Another draft genome of Portunus trituberculatus and its Hox gene families provides insights of decapod evolution.</title>
        <authorList>
            <person name="Jeong J.-H."/>
            <person name="Song I."/>
            <person name="Kim S."/>
            <person name="Choi T."/>
            <person name="Kim D."/>
            <person name="Ryu S."/>
            <person name="Kim W."/>
        </authorList>
    </citation>
    <scope>NUCLEOTIDE SEQUENCE [LARGE SCALE GENOMIC DNA]</scope>
    <source>
        <tissue evidence="2">Muscle</tissue>
    </source>
</reference>
<name>A0A5B7EVD4_PORTR</name>
<evidence type="ECO:0000256" key="1">
    <source>
        <dbReference type="SAM" id="MobiDB-lite"/>
    </source>
</evidence>
<dbReference type="Proteomes" id="UP000324222">
    <property type="component" value="Unassembled WGS sequence"/>
</dbReference>
<dbReference type="AlphaFoldDB" id="A0A5B7EVD4"/>
<feature type="region of interest" description="Disordered" evidence="1">
    <location>
        <begin position="137"/>
        <end position="170"/>
    </location>
</feature>